<name>A0A2T0K1T3_9ACTN</name>
<evidence type="ECO:0000256" key="1">
    <source>
        <dbReference type="SAM" id="Phobius"/>
    </source>
</evidence>
<accession>A0A2T0K1T3</accession>
<dbReference type="AlphaFoldDB" id="A0A2T0K1T3"/>
<protein>
    <submittedName>
        <fullName evidence="2">Uncharacterized protein</fullName>
    </submittedName>
</protein>
<proteinExistence type="predicted"/>
<feature type="transmembrane region" description="Helical" evidence="1">
    <location>
        <begin position="6"/>
        <end position="27"/>
    </location>
</feature>
<dbReference type="RefSeq" id="WP_146169434.1">
    <property type="nucleotide sequence ID" value="NZ_BOMO01000126.1"/>
</dbReference>
<organism evidence="2 3">
    <name type="scientific">Actinoplanes italicus</name>
    <dbReference type="NCBI Taxonomy" id="113567"/>
    <lineage>
        <taxon>Bacteria</taxon>
        <taxon>Bacillati</taxon>
        <taxon>Actinomycetota</taxon>
        <taxon>Actinomycetes</taxon>
        <taxon>Micromonosporales</taxon>
        <taxon>Micromonosporaceae</taxon>
        <taxon>Actinoplanes</taxon>
    </lineage>
</organism>
<gene>
    <name evidence="2" type="ORF">CLV67_119143</name>
</gene>
<keyword evidence="3" id="KW-1185">Reference proteome</keyword>
<comment type="caution">
    <text evidence="2">The sequence shown here is derived from an EMBL/GenBank/DDBJ whole genome shotgun (WGS) entry which is preliminary data.</text>
</comment>
<keyword evidence="1" id="KW-0472">Membrane</keyword>
<dbReference type="Proteomes" id="UP000239415">
    <property type="component" value="Unassembled WGS sequence"/>
</dbReference>
<sequence>MRRVFDITAVILLVTLSTIFMVIALLFPARGVRLAAKHIAQALGNAATRISTPQVPPHHHPR</sequence>
<evidence type="ECO:0000313" key="3">
    <source>
        <dbReference type="Proteomes" id="UP000239415"/>
    </source>
</evidence>
<dbReference type="EMBL" id="PVMZ01000019">
    <property type="protein sequence ID" value="PRX16562.1"/>
    <property type="molecule type" value="Genomic_DNA"/>
</dbReference>
<evidence type="ECO:0000313" key="2">
    <source>
        <dbReference type="EMBL" id="PRX16562.1"/>
    </source>
</evidence>
<keyword evidence="1" id="KW-1133">Transmembrane helix</keyword>
<keyword evidence="1" id="KW-0812">Transmembrane</keyword>
<reference evidence="2 3" key="1">
    <citation type="submission" date="2018-03" db="EMBL/GenBank/DDBJ databases">
        <title>Genomic Encyclopedia of Archaeal and Bacterial Type Strains, Phase II (KMG-II): from individual species to whole genera.</title>
        <authorList>
            <person name="Goeker M."/>
        </authorList>
    </citation>
    <scope>NUCLEOTIDE SEQUENCE [LARGE SCALE GENOMIC DNA]</scope>
    <source>
        <strain evidence="2 3">DSM 43146</strain>
    </source>
</reference>